<dbReference type="RefSeq" id="XP_040777143.1">
    <property type="nucleotide sequence ID" value="XM_040917164.1"/>
</dbReference>
<keyword evidence="4" id="KW-1185">Reference proteome</keyword>
<keyword evidence="2" id="KW-0812">Transmembrane</keyword>
<feature type="region of interest" description="Disordered" evidence="1">
    <location>
        <begin position="331"/>
        <end position="359"/>
    </location>
</feature>
<dbReference type="GeneID" id="63834293"/>
<feature type="transmembrane region" description="Helical" evidence="2">
    <location>
        <begin position="15"/>
        <end position="33"/>
    </location>
</feature>
<feature type="compositionally biased region" description="Basic and acidic residues" evidence="1">
    <location>
        <begin position="331"/>
        <end position="347"/>
    </location>
</feature>
<dbReference type="AlphaFoldDB" id="A0A9P4Y4F6"/>
<organism evidence="3 4">
    <name type="scientific">Cryphonectria parasitica (strain ATCC 38755 / EP155)</name>
    <dbReference type="NCBI Taxonomy" id="660469"/>
    <lineage>
        <taxon>Eukaryota</taxon>
        <taxon>Fungi</taxon>
        <taxon>Dikarya</taxon>
        <taxon>Ascomycota</taxon>
        <taxon>Pezizomycotina</taxon>
        <taxon>Sordariomycetes</taxon>
        <taxon>Sordariomycetidae</taxon>
        <taxon>Diaporthales</taxon>
        <taxon>Cryphonectriaceae</taxon>
        <taxon>Cryphonectria-Endothia species complex</taxon>
        <taxon>Cryphonectria</taxon>
    </lineage>
</organism>
<name>A0A9P4Y4F6_CRYP1</name>
<reference evidence="3" key="1">
    <citation type="journal article" date="2020" name="Phytopathology">
        <title>Genome sequence of the chestnut blight fungus Cryphonectria parasitica EP155: A fundamental resource for an archetypical invasive plant pathogen.</title>
        <authorList>
            <person name="Crouch J.A."/>
            <person name="Dawe A."/>
            <person name="Aerts A."/>
            <person name="Barry K."/>
            <person name="Churchill A.C.L."/>
            <person name="Grimwood J."/>
            <person name="Hillman B."/>
            <person name="Milgroom M.G."/>
            <person name="Pangilinan J."/>
            <person name="Smith M."/>
            <person name="Salamov A."/>
            <person name="Schmutz J."/>
            <person name="Yadav J."/>
            <person name="Grigoriev I.V."/>
            <person name="Nuss D."/>
        </authorList>
    </citation>
    <scope>NUCLEOTIDE SEQUENCE</scope>
    <source>
        <strain evidence="3">EP155</strain>
    </source>
</reference>
<protein>
    <submittedName>
        <fullName evidence="3">Uncharacterized protein</fullName>
    </submittedName>
</protein>
<evidence type="ECO:0000313" key="4">
    <source>
        <dbReference type="Proteomes" id="UP000803844"/>
    </source>
</evidence>
<accession>A0A9P4Y4F6</accession>
<evidence type="ECO:0000313" key="3">
    <source>
        <dbReference type="EMBL" id="KAF3766182.1"/>
    </source>
</evidence>
<evidence type="ECO:0000256" key="2">
    <source>
        <dbReference type="SAM" id="Phobius"/>
    </source>
</evidence>
<proteinExistence type="predicted"/>
<keyword evidence="2" id="KW-0472">Membrane</keyword>
<evidence type="ECO:0000256" key="1">
    <source>
        <dbReference type="SAM" id="MobiDB-lite"/>
    </source>
</evidence>
<dbReference type="EMBL" id="MU032347">
    <property type="protein sequence ID" value="KAF3766182.1"/>
    <property type="molecule type" value="Genomic_DNA"/>
</dbReference>
<sequence length="512" mass="55561">MGFFFNKGVRGGPRVLLNLAAVLFALFVFVKLLPQRMTQSALSSIPISWSALSGHADDGSVPGGLRIVVFGELDVGTPVGEDEEVKGAQTWTQALCDQLSCNTHISMVPSPDVASFSVSSNELYAQGVEKVLNETADKDGPGQDYSYLSTYYPPQWKSSDLKGQIDAFLAMPKPQNQPGETLWVFSFGLWDVFSLSALPVATAKETLGSMTKDVFEQIERLHSAAKDPTSIAYSDINKAAADEPAGDQLEARDEAAAESPAARNQDVTNIGNSFKILIPRIMDPSLLPGWHDVRPQLPVAHSKAEQMRNSATLTNSWNDGIIKGLSDWVKKGSSKQDNKDDKSHEFYFDETQQPSGPTRDGYAYNLAEFIVSQILERQMLNAHLTDGEGRGTGELEDGFRDVSNACLQPVSTVAVAVSLESAVTLNIPNVKVDNDKQVPTQPTPIATAANKRDGLDRKPGYAYTSAARVCEIPSDHLFFTPFALSQRAIQQVAAETAQMVRNGDSVRAKMGS</sequence>
<comment type="caution">
    <text evidence="3">The sequence shown here is derived from an EMBL/GenBank/DDBJ whole genome shotgun (WGS) entry which is preliminary data.</text>
</comment>
<gene>
    <name evidence="3" type="ORF">M406DRAFT_257279</name>
</gene>
<keyword evidence="2" id="KW-1133">Transmembrane helix</keyword>
<dbReference type="Proteomes" id="UP000803844">
    <property type="component" value="Unassembled WGS sequence"/>
</dbReference>
<dbReference type="OrthoDB" id="5278722at2759"/>